<gene>
    <name evidence="2" type="ORF">CTEN210_16361</name>
</gene>
<feature type="chain" id="PRO_5042145434" evidence="1">
    <location>
        <begin position="23"/>
        <end position="126"/>
    </location>
</feature>
<evidence type="ECO:0000313" key="2">
    <source>
        <dbReference type="EMBL" id="GFH59885.1"/>
    </source>
</evidence>
<name>A0AAD3HDR3_9STRA</name>
<organism evidence="2 3">
    <name type="scientific">Chaetoceros tenuissimus</name>
    <dbReference type="NCBI Taxonomy" id="426638"/>
    <lineage>
        <taxon>Eukaryota</taxon>
        <taxon>Sar</taxon>
        <taxon>Stramenopiles</taxon>
        <taxon>Ochrophyta</taxon>
        <taxon>Bacillariophyta</taxon>
        <taxon>Coscinodiscophyceae</taxon>
        <taxon>Chaetocerotophycidae</taxon>
        <taxon>Chaetocerotales</taxon>
        <taxon>Chaetocerotaceae</taxon>
        <taxon>Chaetoceros</taxon>
    </lineage>
</organism>
<comment type="caution">
    <text evidence="2">The sequence shown here is derived from an EMBL/GenBank/DDBJ whole genome shotgun (WGS) entry which is preliminary data.</text>
</comment>
<dbReference type="Proteomes" id="UP001054902">
    <property type="component" value="Unassembled WGS sequence"/>
</dbReference>
<evidence type="ECO:0000313" key="3">
    <source>
        <dbReference type="Proteomes" id="UP001054902"/>
    </source>
</evidence>
<dbReference type="AlphaFoldDB" id="A0AAD3HDR3"/>
<sequence>MTKQIFKTLVLVTVLLLKAVEAKSWLSCLHCPTSEDYSFECRHGVIPRWPLCLMYTVDDWVDMAIDSSTRCCGDDMKDCKCPKKDTWRFKKRIGDYCEAAKQCEEDRNMFSPYVNTQEGEEMLQED</sequence>
<proteinExistence type="predicted"/>
<reference evidence="2 3" key="1">
    <citation type="journal article" date="2021" name="Sci. Rep.">
        <title>The genome of the diatom Chaetoceros tenuissimus carries an ancient integrated fragment of an extant virus.</title>
        <authorList>
            <person name="Hongo Y."/>
            <person name="Kimura K."/>
            <person name="Takaki Y."/>
            <person name="Yoshida Y."/>
            <person name="Baba S."/>
            <person name="Kobayashi G."/>
            <person name="Nagasaki K."/>
            <person name="Hano T."/>
            <person name="Tomaru Y."/>
        </authorList>
    </citation>
    <scope>NUCLEOTIDE SEQUENCE [LARGE SCALE GENOMIC DNA]</scope>
    <source>
        <strain evidence="2 3">NIES-3715</strain>
    </source>
</reference>
<accession>A0AAD3HDR3</accession>
<dbReference type="EMBL" id="BLLK01000069">
    <property type="protein sequence ID" value="GFH59885.1"/>
    <property type="molecule type" value="Genomic_DNA"/>
</dbReference>
<keyword evidence="3" id="KW-1185">Reference proteome</keyword>
<keyword evidence="1" id="KW-0732">Signal</keyword>
<protein>
    <submittedName>
        <fullName evidence="2">Uncharacterized protein</fullName>
    </submittedName>
</protein>
<evidence type="ECO:0000256" key="1">
    <source>
        <dbReference type="SAM" id="SignalP"/>
    </source>
</evidence>
<feature type="signal peptide" evidence="1">
    <location>
        <begin position="1"/>
        <end position="22"/>
    </location>
</feature>